<dbReference type="AlphaFoldDB" id="A0A6H1P727"/>
<dbReference type="InterPro" id="IPR029062">
    <property type="entry name" value="Class_I_gatase-like"/>
</dbReference>
<reference evidence="2 3" key="2">
    <citation type="submission" date="2020-04" db="EMBL/GenBank/DDBJ databases">
        <authorList>
            <person name="Fomenkov A."/>
            <person name="Anton B.P."/>
            <person name="Roberts R.J."/>
        </authorList>
    </citation>
    <scope>NUCLEOTIDE SEQUENCE [LARGE SCALE GENOMIC DNA]</scope>
    <source>
        <strain evidence="2 3">S2</strain>
    </source>
</reference>
<evidence type="ECO:0000259" key="1">
    <source>
        <dbReference type="Pfam" id="PF06283"/>
    </source>
</evidence>
<dbReference type="Gene3D" id="3.40.50.880">
    <property type="match status" value="1"/>
</dbReference>
<accession>A0A6H1P727</accession>
<dbReference type="Pfam" id="PF06283">
    <property type="entry name" value="ThuA"/>
    <property type="match status" value="1"/>
</dbReference>
<name>A0A6H1P727_PRIMG</name>
<organism evidence="2 3">
    <name type="scientific">Priestia megaterium</name>
    <name type="common">Bacillus megaterium</name>
    <dbReference type="NCBI Taxonomy" id="1404"/>
    <lineage>
        <taxon>Bacteria</taxon>
        <taxon>Bacillati</taxon>
        <taxon>Bacillota</taxon>
        <taxon>Bacilli</taxon>
        <taxon>Bacillales</taxon>
        <taxon>Bacillaceae</taxon>
        <taxon>Priestia</taxon>
    </lineage>
</organism>
<dbReference type="Proteomes" id="UP000501868">
    <property type="component" value="Chromosome"/>
</dbReference>
<reference evidence="2 3" key="1">
    <citation type="submission" date="2020-04" db="EMBL/GenBank/DDBJ databases">
        <title>Genome-Wide Identification of 5-Methylcytosine Sites in Bacterial Genomes By High-Throughput Sequencing of MspJI Restriction Fragments.</title>
        <authorList>
            <person name="Wu V."/>
        </authorList>
    </citation>
    <scope>NUCLEOTIDE SEQUENCE [LARGE SCALE GENOMIC DNA]</scope>
    <source>
        <strain evidence="2 3">S2</strain>
    </source>
</reference>
<sequence length="245" mass="27127">MKKKALIVWGGWDGHQPDQVAEIFRGILEEENFQVEVSNTLDAYADTEKLKSLDLIIPHWTMGKIENKYALNISEAVMAGVGLAGCHGGMCDSFRNNVDWQFMTGGNWVAHPGNDGVEYMVNIKHSTSPLLEGISDFKVVSEQYYLHFDPAVEVLATTRFPVVHGPHAANKAVDMPVVWTKRWGLGNVFYNSLGHKANVIKMPEVTLIMRRGFLWAAEGKKRAEGVDGAALYGNGRVYTGMGDSQ</sequence>
<evidence type="ECO:0000313" key="2">
    <source>
        <dbReference type="EMBL" id="QIZ09275.1"/>
    </source>
</evidence>
<protein>
    <recommendedName>
        <fullName evidence="1">ThuA-like domain-containing protein</fullName>
    </recommendedName>
</protein>
<dbReference type="EMBL" id="CP051128">
    <property type="protein sequence ID" value="QIZ09275.1"/>
    <property type="molecule type" value="Genomic_DNA"/>
</dbReference>
<dbReference type="PANTHER" id="PTHR40469">
    <property type="entry name" value="SECRETED GLYCOSYL HYDROLASE"/>
    <property type="match status" value="1"/>
</dbReference>
<proteinExistence type="predicted"/>
<gene>
    <name evidence="2" type="ORF">HFZ78_23350</name>
</gene>
<evidence type="ECO:0000313" key="3">
    <source>
        <dbReference type="Proteomes" id="UP000501868"/>
    </source>
</evidence>
<dbReference type="InterPro" id="IPR029010">
    <property type="entry name" value="ThuA-like"/>
</dbReference>
<dbReference type="SUPFAM" id="SSF52317">
    <property type="entry name" value="Class I glutamine amidotransferase-like"/>
    <property type="match status" value="1"/>
</dbReference>
<feature type="domain" description="ThuA-like" evidence="1">
    <location>
        <begin position="4"/>
        <end position="216"/>
    </location>
</feature>
<dbReference type="PANTHER" id="PTHR40469:SF2">
    <property type="entry name" value="GALACTOSE-BINDING DOMAIN-LIKE SUPERFAMILY PROTEIN"/>
    <property type="match status" value="1"/>
</dbReference>